<keyword evidence="5" id="KW-0560">Oxidoreductase</keyword>
<protein>
    <recommendedName>
        <fullName evidence="7">Enoyl reductase (ER) domain-containing protein</fullName>
    </recommendedName>
</protein>
<dbReference type="SUPFAM" id="SSF50129">
    <property type="entry name" value="GroES-like"/>
    <property type="match status" value="1"/>
</dbReference>
<evidence type="ECO:0000313" key="9">
    <source>
        <dbReference type="Proteomes" id="UP001583186"/>
    </source>
</evidence>
<evidence type="ECO:0000256" key="3">
    <source>
        <dbReference type="ARBA" id="ARBA00022723"/>
    </source>
</evidence>
<organism evidence="8 9">
    <name type="scientific">Sporothrix stenoceras</name>
    <dbReference type="NCBI Taxonomy" id="5173"/>
    <lineage>
        <taxon>Eukaryota</taxon>
        <taxon>Fungi</taxon>
        <taxon>Dikarya</taxon>
        <taxon>Ascomycota</taxon>
        <taxon>Pezizomycotina</taxon>
        <taxon>Sordariomycetes</taxon>
        <taxon>Sordariomycetidae</taxon>
        <taxon>Ophiostomatales</taxon>
        <taxon>Ophiostomataceae</taxon>
        <taxon>Sporothrix</taxon>
    </lineage>
</organism>
<evidence type="ECO:0000256" key="5">
    <source>
        <dbReference type="ARBA" id="ARBA00023002"/>
    </source>
</evidence>
<dbReference type="Proteomes" id="UP001583186">
    <property type="component" value="Unassembled WGS sequence"/>
</dbReference>
<dbReference type="SMART" id="SM00829">
    <property type="entry name" value="PKS_ER"/>
    <property type="match status" value="1"/>
</dbReference>
<dbReference type="SUPFAM" id="SSF51735">
    <property type="entry name" value="NAD(P)-binding Rossmann-fold domains"/>
    <property type="match status" value="1"/>
</dbReference>
<dbReference type="PANTHER" id="PTHR42940">
    <property type="entry name" value="ALCOHOL DEHYDROGENASE 1-RELATED"/>
    <property type="match status" value="1"/>
</dbReference>
<evidence type="ECO:0000259" key="7">
    <source>
        <dbReference type="SMART" id="SM00829"/>
    </source>
</evidence>
<evidence type="ECO:0000256" key="1">
    <source>
        <dbReference type="ARBA" id="ARBA00001947"/>
    </source>
</evidence>
<evidence type="ECO:0000256" key="4">
    <source>
        <dbReference type="ARBA" id="ARBA00022833"/>
    </source>
</evidence>
<comment type="cofactor">
    <cofactor evidence="1">
        <name>Zn(2+)</name>
        <dbReference type="ChEBI" id="CHEBI:29105"/>
    </cofactor>
</comment>
<reference evidence="8 9" key="1">
    <citation type="journal article" date="2024" name="IMA Fungus">
        <title>IMA Genome - F19 : A genome assembly and annotation guide to empower mycologists, including annotated draft genome sequences of Ceratocystis pirilliformis, Diaporthe australafricana, Fusarium ophioides, Paecilomyces lecythidis, and Sporothrix stenoceras.</title>
        <authorList>
            <person name="Aylward J."/>
            <person name="Wilson A.M."/>
            <person name="Visagie C.M."/>
            <person name="Spraker J."/>
            <person name="Barnes I."/>
            <person name="Buitendag C."/>
            <person name="Ceriani C."/>
            <person name="Del Mar Angel L."/>
            <person name="du Plessis D."/>
            <person name="Fuchs T."/>
            <person name="Gasser K."/>
            <person name="Kramer D."/>
            <person name="Li W."/>
            <person name="Munsamy K."/>
            <person name="Piso A."/>
            <person name="Price J.L."/>
            <person name="Sonnekus B."/>
            <person name="Thomas C."/>
            <person name="van der Nest A."/>
            <person name="van Dijk A."/>
            <person name="van Heerden A."/>
            <person name="van Vuuren N."/>
            <person name="Yilmaz N."/>
            <person name="Duong T.A."/>
            <person name="van der Merwe N.A."/>
            <person name="Wingfield M.J."/>
            <person name="Wingfield B.D."/>
        </authorList>
    </citation>
    <scope>NUCLEOTIDE SEQUENCE [LARGE SCALE GENOMIC DNA]</scope>
    <source>
        <strain evidence="8 9">CMW 5346</strain>
    </source>
</reference>
<keyword evidence="9" id="KW-1185">Reference proteome</keyword>
<dbReference type="InterPro" id="IPR011032">
    <property type="entry name" value="GroES-like_sf"/>
</dbReference>
<dbReference type="Gene3D" id="3.90.180.10">
    <property type="entry name" value="Medium-chain alcohol dehydrogenases, catalytic domain"/>
    <property type="match status" value="1"/>
</dbReference>
<evidence type="ECO:0000313" key="8">
    <source>
        <dbReference type="EMBL" id="KAL1890127.1"/>
    </source>
</evidence>
<comment type="caution">
    <text evidence="8">The sequence shown here is derived from an EMBL/GenBank/DDBJ whole genome shotgun (WGS) entry which is preliminary data.</text>
</comment>
<accession>A0ABR3YQC0</accession>
<dbReference type="Gene3D" id="3.40.50.720">
    <property type="entry name" value="NAD(P)-binding Rossmann-like Domain"/>
    <property type="match status" value="1"/>
</dbReference>
<proteinExistence type="inferred from homology"/>
<dbReference type="InterPro" id="IPR013154">
    <property type="entry name" value="ADH-like_N"/>
</dbReference>
<dbReference type="EMBL" id="JAWCUI010000065">
    <property type="protein sequence ID" value="KAL1890127.1"/>
    <property type="molecule type" value="Genomic_DNA"/>
</dbReference>
<keyword evidence="4" id="KW-0862">Zinc</keyword>
<comment type="similarity">
    <text evidence="2">Belongs to the zinc-containing alcohol dehydrogenase family.</text>
</comment>
<dbReference type="PANTHER" id="PTHR42940:SF3">
    <property type="entry name" value="ALCOHOL DEHYDROGENASE 1-RELATED"/>
    <property type="match status" value="1"/>
</dbReference>
<keyword evidence="3" id="KW-0479">Metal-binding</keyword>
<name>A0ABR3YQC0_9PEZI</name>
<dbReference type="InterPro" id="IPR036291">
    <property type="entry name" value="NAD(P)-bd_dom_sf"/>
</dbReference>
<dbReference type="Pfam" id="PF08240">
    <property type="entry name" value="ADH_N"/>
    <property type="match status" value="1"/>
</dbReference>
<evidence type="ECO:0000256" key="2">
    <source>
        <dbReference type="ARBA" id="ARBA00008072"/>
    </source>
</evidence>
<keyword evidence="6" id="KW-0520">NAD</keyword>
<sequence>MPTSTVVQVADLSTGLVTDFSTTLGHALVEQQAQLLDGTLEARSSQNAQEDSLDLFPSLPKDQLAVVTPILGPKLNLKLLTIPVIRPRPGEVTVKIEWTGICGSDVMFSLGPQPGFPSEFHIGGHEGIGRVVASHDPSFVGLPVAARYLCNTCRACHHCREGVPESCSKQENFARTLAGTFQEYVTAPWDSFMPVPDWVLGEPDIVSPHLYTAALCSGAAALKAVKNAAVRPGDVVVVLGVAGGIGHLTGLLAKSAMHAKVIGVDMASKRDILDHGACDIFVPIADSGPGSPKDWDAFQREIADAVQWLRPRGSAVRKADSVIVTASTETAFVNLCDYVCDGGSIIKITGSLMGDWEETYEVMDHIRAGTIKPVTQVVTLDEVPDAMAKIHEDNHTGKLVVRVGGDVFN</sequence>
<gene>
    <name evidence="8" type="ORF">Sste5346_008420</name>
</gene>
<feature type="domain" description="Enoyl reductase (ER)" evidence="7">
    <location>
        <begin position="74"/>
        <end position="401"/>
    </location>
</feature>
<evidence type="ECO:0000256" key="6">
    <source>
        <dbReference type="ARBA" id="ARBA00023027"/>
    </source>
</evidence>
<dbReference type="InterPro" id="IPR020843">
    <property type="entry name" value="ER"/>
</dbReference>